<keyword evidence="1" id="KW-0819">tRNA processing</keyword>
<dbReference type="SUPFAM" id="SSF53927">
    <property type="entry name" value="Cytidine deaminase-like"/>
    <property type="match status" value="1"/>
</dbReference>
<dbReference type="GeneID" id="39731705"/>
<protein>
    <submittedName>
        <fullName evidence="3">Cytidine deaminase, putative</fullName>
    </submittedName>
</protein>
<name>A0A1J1GU27_PLAGA</name>
<dbReference type="AlphaFoldDB" id="A0A1J1GU27"/>
<comment type="similarity">
    <text evidence="2">Belongs to the cytidine and deoxycytidylate deaminase family. ADAT3 subfamily.</text>
</comment>
<dbReference type="Gene3D" id="3.40.140.10">
    <property type="entry name" value="Cytidine Deaminase, domain 2"/>
    <property type="match status" value="1"/>
</dbReference>
<dbReference type="PANTHER" id="PTHR11079">
    <property type="entry name" value="CYTOSINE DEAMINASE FAMILY MEMBER"/>
    <property type="match status" value="1"/>
</dbReference>
<dbReference type="GO" id="GO:0008033">
    <property type="term" value="P:tRNA processing"/>
    <property type="evidence" value="ECO:0007669"/>
    <property type="project" value="UniProtKB-KW"/>
</dbReference>
<organism evidence="3 4">
    <name type="scientific">Plasmodium gallinaceum</name>
    <dbReference type="NCBI Taxonomy" id="5849"/>
    <lineage>
        <taxon>Eukaryota</taxon>
        <taxon>Sar</taxon>
        <taxon>Alveolata</taxon>
        <taxon>Apicomplexa</taxon>
        <taxon>Aconoidasida</taxon>
        <taxon>Haemosporida</taxon>
        <taxon>Plasmodiidae</taxon>
        <taxon>Plasmodium</taxon>
        <taxon>Plasmodium (Haemamoeba)</taxon>
    </lineage>
</organism>
<evidence type="ECO:0000256" key="2">
    <source>
        <dbReference type="ARBA" id="ARBA00038160"/>
    </source>
</evidence>
<dbReference type="OMA" id="FMCAMAM"/>
<reference evidence="3" key="1">
    <citation type="submission" date="2015-04" db="EMBL/GenBank/DDBJ databases">
        <authorList>
            <consortium name="Pathogen Informatics"/>
        </authorList>
    </citation>
    <scope>NUCLEOTIDE SEQUENCE [LARGE SCALE GENOMIC DNA]</scope>
    <source>
        <strain evidence="3">8A</strain>
    </source>
</reference>
<dbReference type="GO" id="GO:0005737">
    <property type="term" value="C:cytoplasm"/>
    <property type="evidence" value="ECO:0007669"/>
    <property type="project" value="TreeGrafter"/>
</dbReference>
<keyword evidence="4" id="KW-1185">Reference proteome</keyword>
<dbReference type="GO" id="GO:0052717">
    <property type="term" value="F:tRNA-specific adenosine-34 deaminase activity"/>
    <property type="evidence" value="ECO:0007669"/>
    <property type="project" value="TreeGrafter"/>
</dbReference>
<dbReference type="VEuPathDB" id="PlasmoDB:PGAL8A_00317200"/>
<dbReference type="EMBL" id="CVMV01000045">
    <property type="protein sequence ID" value="CRG95959.1"/>
    <property type="molecule type" value="Genomic_DNA"/>
</dbReference>
<dbReference type="RefSeq" id="XP_028528767.1">
    <property type="nucleotide sequence ID" value="XM_028672189.1"/>
</dbReference>
<comment type="caution">
    <text evidence="3">The sequence shown here is derived from an EMBL/GenBank/DDBJ whole genome shotgun (WGS) entry which is preliminary data.</text>
</comment>
<accession>A0A1J1GU27</accession>
<evidence type="ECO:0000313" key="4">
    <source>
        <dbReference type="Proteomes" id="UP000220797"/>
    </source>
</evidence>
<evidence type="ECO:0000313" key="3">
    <source>
        <dbReference type="EMBL" id="CRG95959.1"/>
    </source>
</evidence>
<dbReference type="OrthoDB" id="3180714at2759"/>
<dbReference type="GO" id="GO:0005634">
    <property type="term" value="C:nucleus"/>
    <property type="evidence" value="ECO:0007669"/>
    <property type="project" value="TreeGrafter"/>
</dbReference>
<dbReference type="PANTHER" id="PTHR11079:SF156">
    <property type="entry name" value="INACTIVE TRNA-SPECIFIC ADENOSINE DEAMINASE-LIKE PROTEIN 3-RELATED"/>
    <property type="match status" value="1"/>
</dbReference>
<gene>
    <name evidence="3" type="ORF">PGAL8A_00317200</name>
</gene>
<dbReference type="Proteomes" id="UP000220797">
    <property type="component" value="Unassembled WGS sequence"/>
</dbReference>
<proteinExistence type="inferred from homology"/>
<evidence type="ECO:0000256" key="1">
    <source>
        <dbReference type="ARBA" id="ARBA00022694"/>
    </source>
</evidence>
<sequence length="354" mass="41523">MENDIIGLEQIFPDAYIQNITLISMYCFELKKSLADEALNIMKNFINTQLHDNYNHLKRCKKTNDNVQILIGFCKNIPSELYKELTDINKGDIEIKEVKVSRYPPMTKKQYSEWSKFWPLYYRKPAYDLSTLTKEQIKKYINFIKISIDVGKNFGTCQSGCILTYNDKIVASSGDNIKNHPLQHSVMLAIEEASYKLRHLLQIKKMISIRNCEHNNKINNYLSKSCIQPLTYENSKLKDFKEQNNNNNVKKSTVVKEENCKCDEKMLKDDDKNLNLNIYKPIKINQYLCTNYFAYLSHEPCFMCAMAMVHSRIKCVIFDKVNKENGALFSKEKLHCLKNLNHHFKVFKTIRKNS</sequence>
<dbReference type="InterPro" id="IPR016193">
    <property type="entry name" value="Cytidine_deaminase-like"/>
</dbReference>